<dbReference type="STRING" id="865937.Gilli_3066"/>
<keyword evidence="5" id="KW-0449">Lipoprotein</keyword>
<dbReference type="SUPFAM" id="SSF48452">
    <property type="entry name" value="TPR-like"/>
    <property type="match status" value="1"/>
</dbReference>
<dbReference type="Pfam" id="PF13525">
    <property type="entry name" value="YfiO"/>
    <property type="match status" value="1"/>
</dbReference>
<dbReference type="Gene3D" id="1.25.40.10">
    <property type="entry name" value="Tetratricopeptide repeat domain"/>
    <property type="match status" value="1"/>
</dbReference>
<evidence type="ECO:0000313" key="6">
    <source>
        <dbReference type="Proteomes" id="UP000003844"/>
    </source>
</evidence>
<dbReference type="PROSITE" id="PS51257">
    <property type="entry name" value="PROKAR_LIPOPROTEIN"/>
    <property type="match status" value="1"/>
</dbReference>
<organism evidence="5 6">
    <name type="scientific">Gillisia limnaea (strain DSM 15749 / LMG 21470 / R-8282)</name>
    <dbReference type="NCBI Taxonomy" id="865937"/>
    <lineage>
        <taxon>Bacteria</taxon>
        <taxon>Pseudomonadati</taxon>
        <taxon>Bacteroidota</taxon>
        <taxon>Flavobacteriia</taxon>
        <taxon>Flavobacteriales</taxon>
        <taxon>Flavobacteriaceae</taxon>
        <taxon>Gillisia</taxon>
    </lineage>
</organism>
<proteinExistence type="predicted"/>
<name>H2BT77_GILLR</name>
<accession>H2BT77</accession>
<keyword evidence="1" id="KW-0732">Signal</keyword>
<dbReference type="HOGENOM" id="CLU_068039_0_0_10"/>
<evidence type="ECO:0000256" key="1">
    <source>
        <dbReference type="ARBA" id="ARBA00022729"/>
    </source>
</evidence>
<dbReference type="OrthoDB" id="9770761at2"/>
<protein>
    <submittedName>
        <fullName evidence="5">Outer membrane assembly lipoprotein YfiO</fullName>
    </submittedName>
</protein>
<feature type="domain" description="Outer membrane lipoprotein BamD-like" evidence="4">
    <location>
        <begin position="40"/>
        <end position="189"/>
    </location>
</feature>
<dbReference type="InterPro" id="IPR011990">
    <property type="entry name" value="TPR-like_helical_dom_sf"/>
</dbReference>
<evidence type="ECO:0000256" key="3">
    <source>
        <dbReference type="ARBA" id="ARBA00023237"/>
    </source>
</evidence>
<keyword evidence="6" id="KW-1185">Reference proteome</keyword>
<evidence type="ECO:0000313" key="5">
    <source>
        <dbReference type="EMBL" id="EHQ03676.1"/>
    </source>
</evidence>
<dbReference type="AlphaFoldDB" id="H2BT77"/>
<dbReference type="InterPro" id="IPR017689">
    <property type="entry name" value="BamD"/>
</dbReference>
<keyword evidence="2" id="KW-0472">Membrane</keyword>
<dbReference type="NCBIfam" id="TIGR03302">
    <property type="entry name" value="OM_YfiO"/>
    <property type="match status" value="1"/>
</dbReference>
<dbReference type="InterPro" id="IPR039565">
    <property type="entry name" value="BamD-like"/>
</dbReference>
<evidence type="ECO:0000256" key="2">
    <source>
        <dbReference type="ARBA" id="ARBA00023136"/>
    </source>
</evidence>
<evidence type="ECO:0000259" key="4">
    <source>
        <dbReference type="Pfam" id="PF13525"/>
    </source>
</evidence>
<gene>
    <name evidence="5" type="ORF">Gilli_3066</name>
</gene>
<sequence length="282" mass="33183">MFLQRMKKGLLFLGVLLMLVSCGEYQKVLKSEDIGLKYSTAEQLYNEAKEENNKSKYRKALRLLEQIVPQYRGKPQGEKVTFLFADSYYQLGDDYLAGYQFERFTQAYPNSDKIEEAAFKSAKSYYFLSPRYDLDQTETLKAITELQKYIDSYPDGENIEEANKLATDLRVKLEKKAYQIAWEYYNKGEAGLPGQNYKAAVVAFTNFLNEYPGSPFREEAFYYRFAAAYELAVNSYEFLIKERLTDAQIYYNNYIRYYKEGSPYYEQIQALNRDLESRLQNF</sequence>
<dbReference type="eggNOG" id="COG4105">
    <property type="taxonomic scope" value="Bacteria"/>
</dbReference>
<keyword evidence="3" id="KW-0998">Cell outer membrane</keyword>
<dbReference type="Proteomes" id="UP000003844">
    <property type="component" value="Unassembled WGS sequence"/>
</dbReference>
<reference evidence="6" key="1">
    <citation type="journal article" date="2012" name="Stand. Genomic Sci.">
        <title>Genome sequence of the Antarctic rhodopsins-containing flavobacterium Gillisia limnaea type strain (R-8282(T)).</title>
        <authorList>
            <person name="Riedel T."/>
            <person name="Held B."/>
            <person name="Nolan M."/>
            <person name="Lucas S."/>
            <person name="Lapidus A."/>
            <person name="Tice H."/>
            <person name="Del Rio T.G."/>
            <person name="Cheng J.F."/>
            <person name="Han C."/>
            <person name="Tapia R."/>
            <person name="Goodwin L.A."/>
            <person name="Pitluck S."/>
            <person name="Liolios K."/>
            <person name="Mavromatis K."/>
            <person name="Pagani I."/>
            <person name="Ivanova N."/>
            <person name="Mikhailova N."/>
            <person name="Pati A."/>
            <person name="Chen A."/>
            <person name="Palaniappan K."/>
            <person name="Land M."/>
            <person name="Rohde M."/>
            <person name="Tindall B.J."/>
            <person name="Detter J.C."/>
            <person name="Goker M."/>
            <person name="Bristow J."/>
            <person name="Eisen J.A."/>
            <person name="Markowitz V."/>
            <person name="Hugenholtz P."/>
            <person name="Kyrpides N.C."/>
            <person name="Klenk H.P."/>
            <person name="Woyke T."/>
        </authorList>
    </citation>
    <scope>NUCLEOTIDE SEQUENCE [LARGE SCALE GENOMIC DNA]</scope>
    <source>
        <strain evidence="6">DSM 15749 / LMG 21470 / R-8282</strain>
    </source>
</reference>
<dbReference type="EMBL" id="JH594606">
    <property type="protein sequence ID" value="EHQ03676.1"/>
    <property type="molecule type" value="Genomic_DNA"/>
</dbReference>